<organism evidence="2 3">
    <name type="scientific">Burkholderia singularis</name>
    <dbReference type="NCBI Taxonomy" id="1503053"/>
    <lineage>
        <taxon>Bacteria</taxon>
        <taxon>Pseudomonadati</taxon>
        <taxon>Pseudomonadota</taxon>
        <taxon>Betaproteobacteria</taxon>
        <taxon>Burkholderiales</taxon>
        <taxon>Burkholderiaceae</taxon>
        <taxon>Burkholderia</taxon>
        <taxon>pseudomallei group</taxon>
    </lineage>
</organism>
<evidence type="ECO:0000313" key="3">
    <source>
        <dbReference type="Proteomes" id="UP000062788"/>
    </source>
</evidence>
<gene>
    <name evidence="2" type="ORF">WS67_07745</name>
</gene>
<dbReference type="AlphaFoldDB" id="A0A124P9I3"/>
<protein>
    <submittedName>
        <fullName evidence="2">Uncharacterized protein</fullName>
    </submittedName>
</protein>
<accession>A0A124P9I3</accession>
<sequence>MGIFPIVRKGALLILLVLSYSCGAQTMAAGIDSADQSGKNKSEEAGRANQPVLLTVVLKHDQSKPLPDIINQVKKQGFYDKFPPKDVEVVSWYVWMGVGQVITLKVPAGKLREVNRVLEESAWGGFRTEVYATYDYMDLGKRLHAGAFSK</sequence>
<evidence type="ECO:0000313" key="2">
    <source>
        <dbReference type="EMBL" id="KVE28612.1"/>
    </source>
</evidence>
<dbReference type="OrthoDB" id="767859at2"/>
<dbReference type="EMBL" id="LOWA01000018">
    <property type="protein sequence ID" value="KVE28612.1"/>
    <property type="molecule type" value="Genomic_DNA"/>
</dbReference>
<proteinExistence type="predicted"/>
<comment type="caution">
    <text evidence="2">The sequence shown here is derived from an EMBL/GenBank/DDBJ whole genome shotgun (WGS) entry which is preliminary data.</text>
</comment>
<feature type="signal peptide" evidence="1">
    <location>
        <begin position="1"/>
        <end position="24"/>
    </location>
</feature>
<evidence type="ECO:0000256" key="1">
    <source>
        <dbReference type="SAM" id="SignalP"/>
    </source>
</evidence>
<name>A0A124P9I3_9BURK</name>
<dbReference type="Proteomes" id="UP000062788">
    <property type="component" value="Unassembled WGS sequence"/>
</dbReference>
<keyword evidence="1" id="KW-0732">Signal</keyword>
<keyword evidence="3" id="KW-1185">Reference proteome</keyword>
<feature type="chain" id="PRO_5007175464" evidence="1">
    <location>
        <begin position="25"/>
        <end position="150"/>
    </location>
</feature>
<reference evidence="2 3" key="1">
    <citation type="submission" date="2015-11" db="EMBL/GenBank/DDBJ databases">
        <title>Expanding the genomic diversity of Burkholderia species for the development of highly accurate diagnostics.</title>
        <authorList>
            <person name="Sahl J."/>
            <person name="Keim P."/>
            <person name="Wagner D."/>
        </authorList>
    </citation>
    <scope>NUCLEOTIDE SEQUENCE [LARGE SCALE GENOMIC DNA]</scope>
    <source>
        <strain evidence="2 3">TSV85</strain>
    </source>
</reference>